<feature type="signal peptide" evidence="1">
    <location>
        <begin position="1"/>
        <end position="20"/>
    </location>
</feature>
<proteinExistence type="predicted"/>
<gene>
    <name evidence="3" type="ORF">GCM10023149_06100</name>
</gene>
<evidence type="ECO:0000313" key="4">
    <source>
        <dbReference type="Proteomes" id="UP001500582"/>
    </source>
</evidence>
<name>A0ABP8FUB7_9SPHI</name>
<dbReference type="Pfam" id="PF13568">
    <property type="entry name" value="OMP_b-brl_2"/>
    <property type="match status" value="1"/>
</dbReference>
<comment type="caution">
    <text evidence="3">The sequence shown here is derived from an EMBL/GenBank/DDBJ whole genome shotgun (WGS) entry which is preliminary data.</text>
</comment>
<organism evidence="3 4">
    <name type="scientific">Mucilaginibacter gynuensis</name>
    <dbReference type="NCBI Taxonomy" id="1302236"/>
    <lineage>
        <taxon>Bacteria</taxon>
        <taxon>Pseudomonadati</taxon>
        <taxon>Bacteroidota</taxon>
        <taxon>Sphingobacteriia</taxon>
        <taxon>Sphingobacteriales</taxon>
        <taxon>Sphingobacteriaceae</taxon>
        <taxon>Mucilaginibacter</taxon>
    </lineage>
</organism>
<reference evidence="4" key="1">
    <citation type="journal article" date="2019" name="Int. J. Syst. Evol. Microbiol.">
        <title>The Global Catalogue of Microorganisms (GCM) 10K type strain sequencing project: providing services to taxonomists for standard genome sequencing and annotation.</title>
        <authorList>
            <consortium name="The Broad Institute Genomics Platform"/>
            <consortium name="The Broad Institute Genome Sequencing Center for Infectious Disease"/>
            <person name="Wu L."/>
            <person name="Ma J."/>
        </authorList>
    </citation>
    <scope>NUCLEOTIDE SEQUENCE [LARGE SCALE GENOMIC DNA]</scope>
    <source>
        <strain evidence="4">JCM 17705</strain>
    </source>
</reference>
<dbReference type="Proteomes" id="UP001500582">
    <property type="component" value="Unassembled WGS sequence"/>
</dbReference>
<feature type="domain" description="Outer membrane protein beta-barrel" evidence="2">
    <location>
        <begin position="25"/>
        <end position="173"/>
    </location>
</feature>
<evidence type="ECO:0000259" key="2">
    <source>
        <dbReference type="Pfam" id="PF13568"/>
    </source>
</evidence>
<accession>A0ABP8FUB7</accession>
<evidence type="ECO:0000313" key="3">
    <source>
        <dbReference type="EMBL" id="GAA4311190.1"/>
    </source>
</evidence>
<keyword evidence="4" id="KW-1185">Reference proteome</keyword>
<dbReference type="InterPro" id="IPR025665">
    <property type="entry name" value="Beta-barrel_OMP_2"/>
</dbReference>
<feature type="chain" id="PRO_5045314037" description="Outer membrane protein beta-barrel domain-containing protein" evidence="1">
    <location>
        <begin position="21"/>
        <end position="199"/>
    </location>
</feature>
<dbReference type="RefSeq" id="WP_345209514.1">
    <property type="nucleotide sequence ID" value="NZ_BAABFT010000001.1"/>
</dbReference>
<sequence length="199" mass="21375">MKKLLLSLSILLGTSYLASAQLIPNAQFGLKAGVNLSSFSTNSTFSSDKRAGYLGGVYARIGGLGFNFQPELYVTGKNLTIKDGTNENKAKFTSLDVPLLLGTKVGAFGFGGRFYAGPLVSFNINEDQSLGQGLSDAVTFKDYKKQNFAAVVGAGVDIRDFSVDLRYEAGLTKQKYNDGNSSIRVSLFTLSVAYKLFSL</sequence>
<dbReference type="EMBL" id="BAABFT010000001">
    <property type="protein sequence ID" value="GAA4311190.1"/>
    <property type="molecule type" value="Genomic_DNA"/>
</dbReference>
<keyword evidence="1" id="KW-0732">Signal</keyword>
<evidence type="ECO:0000256" key="1">
    <source>
        <dbReference type="SAM" id="SignalP"/>
    </source>
</evidence>
<protein>
    <recommendedName>
        <fullName evidence="2">Outer membrane protein beta-barrel domain-containing protein</fullName>
    </recommendedName>
</protein>